<accession>A0ABW6NT89</accession>
<reference evidence="1 2" key="1">
    <citation type="submission" date="2024-10" db="EMBL/GenBank/DDBJ databases">
        <title>The Natural Products Discovery Center: Release of the First 8490 Sequenced Strains for Exploring Actinobacteria Biosynthetic Diversity.</title>
        <authorList>
            <person name="Kalkreuter E."/>
            <person name="Kautsar S.A."/>
            <person name="Yang D."/>
            <person name="Bader C.D."/>
            <person name="Teijaro C.N."/>
            <person name="Fluegel L."/>
            <person name="Davis C.M."/>
            <person name="Simpson J.R."/>
            <person name="Lauterbach L."/>
            <person name="Steele A.D."/>
            <person name="Gui C."/>
            <person name="Meng S."/>
            <person name="Li G."/>
            <person name="Viehrig K."/>
            <person name="Ye F."/>
            <person name="Su P."/>
            <person name="Kiefer A.F."/>
            <person name="Nichols A."/>
            <person name="Cepeda A.J."/>
            <person name="Yan W."/>
            <person name="Fan B."/>
            <person name="Jiang Y."/>
            <person name="Adhikari A."/>
            <person name="Zheng C.-J."/>
            <person name="Schuster L."/>
            <person name="Cowan T.M."/>
            <person name="Smanski M.J."/>
            <person name="Chevrette M.G."/>
            <person name="De Carvalho L.P.S."/>
            <person name="Shen B."/>
        </authorList>
    </citation>
    <scope>NUCLEOTIDE SEQUENCE [LARGE SCALE GENOMIC DNA]</scope>
    <source>
        <strain evidence="1 2">NPDC004550</strain>
    </source>
</reference>
<dbReference type="Proteomes" id="UP001601521">
    <property type="component" value="Unassembled WGS sequence"/>
</dbReference>
<comment type="caution">
    <text evidence="1">The sequence shown here is derived from an EMBL/GenBank/DDBJ whole genome shotgun (WGS) entry which is preliminary data.</text>
</comment>
<sequence length="232" mass="24734">MSEKMLGVLQLENEPVNIPGTFASPETFQFPVKRLTVPGAWARKLVDGDLSLKDSYISCARQLESEGVAAITTNCGMSALFQEDIAAAVSIPVAVSSLLMVPVVARTMPKGRKVGVLTYDADKLTERHFVGAGWSPENFPVAIAGIEGSESWRRLADPAPAVTPDLLIGDVLVAVKTLLQRAPSVGALVFECTGFPVASETVRRETGLLVADSVSLAKSLVEMSPRRVLDRG</sequence>
<gene>
    <name evidence="1" type="ORF">ACFYTH_33750</name>
</gene>
<name>A0ABW6NT89_9NOCA</name>
<dbReference type="EMBL" id="JBIALX010000025">
    <property type="protein sequence ID" value="MFF0458349.1"/>
    <property type="molecule type" value="Genomic_DNA"/>
</dbReference>
<keyword evidence="2" id="KW-1185">Reference proteome</keyword>
<evidence type="ECO:0008006" key="3">
    <source>
        <dbReference type="Google" id="ProtNLM"/>
    </source>
</evidence>
<evidence type="ECO:0000313" key="2">
    <source>
        <dbReference type="Proteomes" id="UP001601521"/>
    </source>
</evidence>
<protein>
    <recommendedName>
        <fullName evidence="3">Hydantoin racemase</fullName>
    </recommendedName>
</protein>
<dbReference type="RefSeq" id="WP_387255867.1">
    <property type="nucleotide sequence ID" value="NZ_JBIALX010000025.1"/>
</dbReference>
<proteinExistence type="predicted"/>
<organism evidence="1 2">
    <name type="scientific">Nocardia africana</name>
    <dbReference type="NCBI Taxonomy" id="134964"/>
    <lineage>
        <taxon>Bacteria</taxon>
        <taxon>Bacillati</taxon>
        <taxon>Actinomycetota</taxon>
        <taxon>Actinomycetes</taxon>
        <taxon>Mycobacteriales</taxon>
        <taxon>Nocardiaceae</taxon>
        <taxon>Nocardia</taxon>
    </lineage>
</organism>
<evidence type="ECO:0000313" key="1">
    <source>
        <dbReference type="EMBL" id="MFF0458349.1"/>
    </source>
</evidence>